<comment type="caution">
    <text evidence="1">The sequence shown here is derived from an EMBL/GenBank/DDBJ whole genome shotgun (WGS) entry which is preliminary data.</text>
</comment>
<gene>
    <name evidence="1" type="ORF">CCMSSC00406_0008323</name>
</gene>
<accession>A0ACB7IWH8</accession>
<keyword evidence="2" id="KW-1185">Reference proteome</keyword>
<sequence>MTLAGLELWRCLNHGIDHVSPLRSPPFLRSASLILRLVFQTAGRLAFALSVLPAALAVIYDVQVDAGGELAYTPPYVNAVPGDVVNFIFRPKNHTVAQSSFEAPGVALPAQVVLLWSDRHCGQGGVFAIDPAPEGEARSFEAFRDLAITINGTASDVTRSD</sequence>
<name>A0ACB7IWH8_PLECO</name>
<protein>
    <submittedName>
        <fullName evidence="1">Uncharacterized protein</fullName>
    </submittedName>
</protein>
<evidence type="ECO:0000313" key="1">
    <source>
        <dbReference type="EMBL" id="KAG9221421.1"/>
    </source>
</evidence>
<dbReference type="EMBL" id="WQMT02000007">
    <property type="protein sequence ID" value="KAG9221421.1"/>
    <property type="molecule type" value="Genomic_DNA"/>
</dbReference>
<dbReference type="Proteomes" id="UP000824881">
    <property type="component" value="Unassembled WGS sequence"/>
</dbReference>
<evidence type="ECO:0000313" key="2">
    <source>
        <dbReference type="Proteomes" id="UP000824881"/>
    </source>
</evidence>
<reference evidence="1 2" key="1">
    <citation type="journal article" date="2021" name="Appl. Environ. Microbiol.">
        <title>Genetic linkage and physical mapping for an oyster mushroom Pleurotus cornucopiae and QTL analysis for the trait cap color.</title>
        <authorList>
            <person name="Zhang Y."/>
            <person name="Gao W."/>
            <person name="Sonnenberg A."/>
            <person name="Chen Q."/>
            <person name="Zhang J."/>
            <person name="Huang C."/>
        </authorList>
    </citation>
    <scope>NUCLEOTIDE SEQUENCE [LARGE SCALE GENOMIC DNA]</scope>
    <source>
        <strain evidence="1">CCMSSC00406</strain>
    </source>
</reference>
<organism evidence="1 2">
    <name type="scientific">Pleurotus cornucopiae</name>
    <name type="common">Cornucopia mushroom</name>
    <dbReference type="NCBI Taxonomy" id="5321"/>
    <lineage>
        <taxon>Eukaryota</taxon>
        <taxon>Fungi</taxon>
        <taxon>Dikarya</taxon>
        <taxon>Basidiomycota</taxon>
        <taxon>Agaricomycotina</taxon>
        <taxon>Agaricomycetes</taxon>
        <taxon>Agaricomycetidae</taxon>
        <taxon>Agaricales</taxon>
        <taxon>Pleurotineae</taxon>
        <taxon>Pleurotaceae</taxon>
        <taxon>Pleurotus</taxon>
    </lineage>
</organism>
<proteinExistence type="predicted"/>